<protein>
    <submittedName>
        <fullName evidence="1">Uncharacterized protein</fullName>
    </submittedName>
</protein>
<reference evidence="1 2" key="1">
    <citation type="journal article" date="2014" name="Int. J. Syst. Evol. Microbiol.">
        <title>Draft Genome Sequence of Corynebacterium ulcerans FRC58, Isolated from the Bronchitic Aspiration of a Patient in France.</title>
        <authorList>
            <person name="Silva Ado S."/>
            <person name="Barauna R.A."/>
            <person name="de Sa P.C."/>
            <person name="das Gracas D.A."/>
            <person name="Carneiro A.R."/>
            <person name="Thouvenin M."/>
            <person name="Azevedo V."/>
            <person name="Badell E."/>
            <person name="Guiso N."/>
            <person name="da Silva A.L."/>
            <person name="Ramos R.T."/>
        </authorList>
    </citation>
    <scope>NUCLEOTIDE SEQUENCE [LARGE SCALE GENOMIC DNA]</scope>
    <source>
        <strain evidence="1 2">FRC58</strain>
    </source>
</reference>
<organism evidence="1 2">
    <name type="scientific">Corynebacterium ulcerans FRC58</name>
    <dbReference type="NCBI Taxonomy" id="1408268"/>
    <lineage>
        <taxon>Bacteria</taxon>
        <taxon>Bacillati</taxon>
        <taxon>Actinomycetota</taxon>
        <taxon>Actinomycetes</taxon>
        <taxon>Mycobacteriales</taxon>
        <taxon>Corynebacteriaceae</taxon>
        <taxon>Corynebacterium</taxon>
    </lineage>
</organism>
<accession>A0ABM5U1F2</accession>
<evidence type="ECO:0000313" key="1">
    <source>
        <dbReference type="EMBL" id="AKN77294.1"/>
    </source>
</evidence>
<sequence>MQMLIFCVASKAQFLMVLQGTVIMSRAVFLVHEQSGKYGNVKLKED</sequence>
<evidence type="ECO:0000313" key="2">
    <source>
        <dbReference type="Proteomes" id="UP000036185"/>
    </source>
</evidence>
<proteinExistence type="predicted"/>
<dbReference type="EMBL" id="CP011913">
    <property type="protein sequence ID" value="AKN77294.1"/>
    <property type="molecule type" value="Genomic_DNA"/>
</dbReference>
<name>A0ABM5U1F2_CORUL</name>
<keyword evidence="2" id="KW-1185">Reference proteome</keyword>
<dbReference type="Proteomes" id="UP000036185">
    <property type="component" value="Chromosome"/>
</dbReference>
<gene>
    <name evidence="1" type="ORF">CulFRC58_1440</name>
</gene>